<reference evidence="3" key="1">
    <citation type="submission" date="2022-03" db="EMBL/GenBank/DDBJ databases">
        <title>Draft genome sequence of Aduncisulcus paluster, a free-living microaerophilic Fornicata.</title>
        <authorList>
            <person name="Yuyama I."/>
            <person name="Kume K."/>
            <person name="Tamura T."/>
            <person name="Inagaki Y."/>
            <person name="Hashimoto T."/>
        </authorList>
    </citation>
    <scope>NUCLEOTIDE SEQUENCE</scope>
    <source>
        <strain evidence="3">NY0171</strain>
    </source>
</reference>
<evidence type="ECO:0000313" key="3">
    <source>
        <dbReference type="EMBL" id="GKT27757.1"/>
    </source>
</evidence>
<feature type="compositionally biased region" description="Low complexity" evidence="2">
    <location>
        <begin position="191"/>
        <end position="212"/>
    </location>
</feature>
<feature type="region of interest" description="Disordered" evidence="2">
    <location>
        <begin position="848"/>
        <end position="874"/>
    </location>
</feature>
<feature type="compositionally biased region" description="Low complexity" evidence="2">
    <location>
        <begin position="616"/>
        <end position="633"/>
    </location>
</feature>
<feature type="non-terminal residue" evidence="3">
    <location>
        <position position="1430"/>
    </location>
</feature>
<proteinExistence type="predicted"/>
<feature type="region of interest" description="Disordered" evidence="2">
    <location>
        <begin position="713"/>
        <end position="752"/>
    </location>
</feature>
<feature type="region of interest" description="Disordered" evidence="2">
    <location>
        <begin position="1067"/>
        <end position="1092"/>
    </location>
</feature>
<feature type="compositionally biased region" description="Polar residues" evidence="2">
    <location>
        <begin position="811"/>
        <end position="821"/>
    </location>
</feature>
<evidence type="ECO:0000256" key="1">
    <source>
        <dbReference type="SAM" id="Coils"/>
    </source>
</evidence>
<feature type="region of interest" description="Disordered" evidence="2">
    <location>
        <begin position="191"/>
        <end position="240"/>
    </location>
</feature>
<gene>
    <name evidence="3" type="ORF">ADUPG1_000160</name>
</gene>
<dbReference type="Proteomes" id="UP001057375">
    <property type="component" value="Unassembled WGS sequence"/>
</dbReference>
<keyword evidence="4" id="KW-1185">Reference proteome</keyword>
<name>A0ABQ5K799_9EUKA</name>
<feature type="compositionally biased region" description="Basic and acidic residues" evidence="2">
    <location>
        <begin position="796"/>
        <end position="810"/>
    </location>
</feature>
<feature type="compositionally biased region" description="Basic and acidic residues" evidence="2">
    <location>
        <begin position="230"/>
        <end position="240"/>
    </location>
</feature>
<feature type="region of interest" description="Disordered" evidence="2">
    <location>
        <begin position="258"/>
        <end position="296"/>
    </location>
</feature>
<feature type="compositionally biased region" description="Acidic residues" evidence="2">
    <location>
        <begin position="219"/>
        <end position="229"/>
    </location>
</feature>
<dbReference type="PANTHER" id="PTHR46452">
    <property type="entry name" value="TRANSCRIPTION INITIATION FACTOR TFIID SUBUNIT 3"/>
    <property type="match status" value="1"/>
</dbReference>
<evidence type="ECO:0000313" key="4">
    <source>
        <dbReference type="Proteomes" id="UP001057375"/>
    </source>
</evidence>
<feature type="region of interest" description="Disordered" evidence="2">
    <location>
        <begin position="406"/>
        <end position="425"/>
    </location>
</feature>
<feature type="compositionally biased region" description="Polar residues" evidence="2">
    <location>
        <begin position="1068"/>
        <end position="1084"/>
    </location>
</feature>
<feature type="compositionally biased region" description="Basic and acidic residues" evidence="2">
    <location>
        <begin position="1"/>
        <end position="10"/>
    </location>
</feature>
<feature type="region of interest" description="Disordered" evidence="2">
    <location>
        <begin position="1"/>
        <end position="28"/>
    </location>
</feature>
<dbReference type="PANTHER" id="PTHR46452:SF1">
    <property type="entry name" value="TRANSCRIPTION INITIATION FACTOR TFIID SUBUNIT 3"/>
    <property type="match status" value="1"/>
</dbReference>
<feature type="region of interest" description="Disordered" evidence="2">
    <location>
        <begin position="44"/>
        <end position="88"/>
    </location>
</feature>
<organism evidence="3 4">
    <name type="scientific">Aduncisulcus paluster</name>
    <dbReference type="NCBI Taxonomy" id="2918883"/>
    <lineage>
        <taxon>Eukaryota</taxon>
        <taxon>Metamonada</taxon>
        <taxon>Carpediemonas-like organisms</taxon>
        <taxon>Aduncisulcus</taxon>
    </lineage>
</organism>
<feature type="region of interest" description="Disordered" evidence="2">
    <location>
        <begin position="796"/>
        <end position="822"/>
    </location>
</feature>
<feature type="compositionally biased region" description="Basic and acidic residues" evidence="2">
    <location>
        <begin position="62"/>
        <end position="88"/>
    </location>
</feature>
<feature type="compositionally biased region" description="Polar residues" evidence="2">
    <location>
        <begin position="642"/>
        <end position="663"/>
    </location>
</feature>
<accession>A0ABQ5K799</accession>
<feature type="compositionally biased region" description="Basic residues" evidence="2">
    <location>
        <begin position="668"/>
        <end position="680"/>
    </location>
</feature>
<protein>
    <recommendedName>
        <fullName evidence="5">PH domain-containing protein</fullName>
    </recommendedName>
</protein>
<feature type="coiled-coil region" evidence="1">
    <location>
        <begin position="972"/>
        <end position="1009"/>
    </location>
</feature>
<keyword evidence="1" id="KW-0175">Coiled coil</keyword>
<feature type="compositionally biased region" description="Polar residues" evidence="2">
    <location>
        <begin position="262"/>
        <end position="274"/>
    </location>
</feature>
<evidence type="ECO:0008006" key="5">
    <source>
        <dbReference type="Google" id="ProtNLM"/>
    </source>
</evidence>
<sequence length="1430" mass="159866">MEKGEGREDMSVSASTSSVGLMREASQADVTLLSSSFRNIRGRFRHSREMIKSKHSPGFKQKQKDPKTTLREELYRKEEERRKEAEKKMDEELKKRQERAFAIERAEREREQEEIRQERMKLRMKLEEEKRQHEDKLAIDQRVQLGQLATQQWRRFDERDSTTTTATVPNTLTAVPNTLTSVSTTLNNTLTTTTCSPSHSRSQQSYSQIHQQTLSPLKDEEDDEEEEEEVLQKRRGEDRGIVMDTHVEEGRVIVIDAPSTPTPLTMNPTSRPSMSTIQDDSISQQTSQQVLEEEDEELPREIVVADSEMDSVASHGIITTEVHPRQPQDQSQLRDLMGKPSIIETQKEEDQQRQGTYEDEELRMAHERRLEALRKIREETTDEQEERLRERLRTLRFEQTSWNKDPTRIGELNRPSAGSIAGSRLQQPHRDSFMDHQPTSSRSLASTYSIADDAHETWEQRWVELENEEKRQNSQLIHRMKSLGTKTEKVKGIAHRGTDSRRDASVGIKTHVEDGEIVQDGSHDIGRIRRERVIEQLKERIRRSDSGIIGPGVLGSGRGGVSEYDLLDDAEEEHVLGDSPILRERRRQLRGGVEYASSTANLSHSSRFGTSLGALGTRRTSASGRRASIGSTSMFGDDNSLRGRTNRSGSTFSAISNISQGSTIVGAGRRRRSSSAHPRRGYSAGGASQQHDRSMSFGFGLTSSDLQVADVPTAGEGIGSADTQGDVSSSRTTLRGSRDLSHSRSRSVGPIASKSGVKLRDIRDFNETWKQLDQRHDEDMRQVKVAEKADKQWKRIKKEEKEREEEEKQRSATSGSTQTAKTDLDLFIEKQLKQSTYFQMLEEDNSATARQAEQQEAGKKKRKVQREKLRKQREEIRKLDSRLAELRLKQNTALEEVKKGATPSEDEEEAADITQDGIEGRIGMQGQDIEMYDQTGTGAAGWDYLEQQMVGVPKSPSSVALSPTNKGDDGLSLDLSAEREKLRKQREEIRKLDSRLAELRLKQNTALEEVKKGATPSEDEEEAADITQDGIEGRIGMQGQDIEMYDQTGTGAAGWDYLEQQMVGVPKSPSSVALSPTSQYQGTGSSLSASLSSSSSDQLSPSVVSLVVSPHLFEKLVCVKEGLSSSVKIAKRWCRIDLSDNKLIWAKHRTVMAVDKPTSSSGAGAGLTGAESGFLVAGDSMKSRGGVVSLNHVKAVYLGHAASAIDELVINHFSAICDGKKSNLSRSLEAGGRIMSGRAAVAMVEGSGVLDKAIREQKKAYQSSKSLNTDCLRIGITTSSRHIHLTAPDAEVFCAWASALAQMFGLKGVHMNVISMSTKGGGLGLPLEMVDRRIARMRGLRRCLLDPMKAFPNMPQFLLSIEDTGHKMKFDEYRDILKKIPDVETKTTREIITAITQMIKQHETTMRKEVEDTLRDCRNRPNLPDEAVKA</sequence>
<evidence type="ECO:0000256" key="2">
    <source>
        <dbReference type="SAM" id="MobiDB-lite"/>
    </source>
</evidence>
<dbReference type="EMBL" id="BQXS01000048">
    <property type="protein sequence ID" value="GKT27757.1"/>
    <property type="molecule type" value="Genomic_DNA"/>
</dbReference>
<feature type="compositionally biased region" description="Low complexity" evidence="2">
    <location>
        <begin position="275"/>
        <end position="289"/>
    </location>
</feature>
<feature type="region of interest" description="Disordered" evidence="2">
    <location>
        <begin position="613"/>
        <end position="699"/>
    </location>
</feature>
<feature type="compositionally biased region" description="Polar residues" evidence="2">
    <location>
        <begin position="721"/>
        <end position="735"/>
    </location>
</feature>
<comment type="caution">
    <text evidence="3">The sequence shown here is derived from an EMBL/GenBank/DDBJ whole genome shotgun (WGS) entry which is preliminary data.</text>
</comment>
<feature type="compositionally biased region" description="Basic residues" evidence="2">
    <location>
        <begin position="859"/>
        <end position="871"/>
    </location>
</feature>